<keyword evidence="1" id="KW-0678">Repressor</keyword>
<evidence type="ECO:0000313" key="6">
    <source>
        <dbReference type="Proteomes" id="UP000663970"/>
    </source>
</evidence>
<evidence type="ECO:0000256" key="3">
    <source>
        <dbReference type="PROSITE-ProRule" id="PRU00335"/>
    </source>
</evidence>
<proteinExistence type="predicted"/>
<dbReference type="InterPro" id="IPR050624">
    <property type="entry name" value="HTH-type_Tx_Regulator"/>
</dbReference>
<sequence length="179" mass="20793">MNKTQTTIVNVAIDVLSRDEGASMEVIAEQAGVSRMTIHRYFKSRERLFSSIHEVLIQRTMSIFQEGLEKYEHPRKQMEYILKTNAGEQGFHLLFREQSHHEEHDPETCQFSKVNKVLHQLIERLREEGGIEDSIPNAWVFHVYDGVLLTAWETMHNGSVAPKDIPELTWKTFERGVLS</sequence>
<keyword evidence="2 3" id="KW-0238">DNA-binding</keyword>
<feature type="domain" description="HTH tetR-type" evidence="4">
    <location>
        <begin position="2"/>
        <end position="60"/>
    </location>
</feature>
<accession>A0ABS3DWQ0</accession>
<evidence type="ECO:0000256" key="2">
    <source>
        <dbReference type="ARBA" id="ARBA00023125"/>
    </source>
</evidence>
<gene>
    <name evidence="5" type="ORF">JF544_11065</name>
</gene>
<dbReference type="PANTHER" id="PTHR43479:SF11">
    <property type="entry name" value="ACREF_ENVCD OPERON REPRESSOR-RELATED"/>
    <property type="match status" value="1"/>
</dbReference>
<feature type="DNA-binding region" description="H-T-H motif" evidence="3">
    <location>
        <begin position="23"/>
        <end position="42"/>
    </location>
</feature>
<keyword evidence="6" id="KW-1185">Reference proteome</keyword>
<evidence type="ECO:0000256" key="1">
    <source>
        <dbReference type="ARBA" id="ARBA00022491"/>
    </source>
</evidence>
<reference evidence="5 6" key="1">
    <citation type="submission" date="2020-12" db="EMBL/GenBank/DDBJ databases">
        <title>Oil enriched cultivation method for isolating marine PHA-producing bacteria.</title>
        <authorList>
            <person name="Zheng W."/>
            <person name="Yu S."/>
            <person name="Huang Y."/>
        </authorList>
    </citation>
    <scope>NUCLEOTIDE SEQUENCE [LARGE SCALE GENOMIC DNA]</scope>
    <source>
        <strain evidence="5 6">SY-2-6</strain>
    </source>
</reference>
<evidence type="ECO:0000313" key="5">
    <source>
        <dbReference type="EMBL" id="MBN8235792.1"/>
    </source>
</evidence>
<dbReference type="SUPFAM" id="SSF46689">
    <property type="entry name" value="Homeodomain-like"/>
    <property type="match status" value="1"/>
</dbReference>
<dbReference type="PROSITE" id="PS50977">
    <property type="entry name" value="HTH_TETR_2"/>
    <property type="match status" value="1"/>
</dbReference>
<dbReference type="InterPro" id="IPR009057">
    <property type="entry name" value="Homeodomain-like_sf"/>
</dbReference>
<dbReference type="Gene3D" id="1.10.357.10">
    <property type="entry name" value="Tetracycline Repressor, domain 2"/>
    <property type="match status" value="1"/>
</dbReference>
<dbReference type="EMBL" id="JAEKJY010000003">
    <property type="protein sequence ID" value="MBN8235792.1"/>
    <property type="molecule type" value="Genomic_DNA"/>
</dbReference>
<name>A0ABS3DWQ0_9BACI</name>
<dbReference type="PANTHER" id="PTHR43479">
    <property type="entry name" value="ACREF/ENVCD OPERON REPRESSOR-RELATED"/>
    <property type="match status" value="1"/>
</dbReference>
<organism evidence="5 6">
    <name type="scientific">Halobacillus kuroshimensis</name>
    <dbReference type="NCBI Taxonomy" id="302481"/>
    <lineage>
        <taxon>Bacteria</taxon>
        <taxon>Bacillati</taxon>
        <taxon>Bacillota</taxon>
        <taxon>Bacilli</taxon>
        <taxon>Bacillales</taxon>
        <taxon>Bacillaceae</taxon>
        <taxon>Halobacillus</taxon>
    </lineage>
</organism>
<dbReference type="RefSeq" id="WP_206933944.1">
    <property type="nucleotide sequence ID" value="NZ_JAEKJY010000003.1"/>
</dbReference>
<comment type="caution">
    <text evidence="5">The sequence shown here is derived from an EMBL/GenBank/DDBJ whole genome shotgun (WGS) entry which is preliminary data.</text>
</comment>
<protein>
    <submittedName>
        <fullName evidence="5">TetR/AcrR family transcriptional regulator</fullName>
    </submittedName>
</protein>
<dbReference type="Pfam" id="PF00440">
    <property type="entry name" value="TetR_N"/>
    <property type="match status" value="1"/>
</dbReference>
<dbReference type="InterPro" id="IPR001647">
    <property type="entry name" value="HTH_TetR"/>
</dbReference>
<evidence type="ECO:0000259" key="4">
    <source>
        <dbReference type="PROSITE" id="PS50977"/>
    </source>
</evidence>
<dbReference type="Proteomes" id="UP000663970">
    <property type="component" value="Unassembled WGS sequence"/>
</dbReference>